<dbReference type="PANTHER" id="PTHR30213:SF0">
    <property type="entry name" value="UPF0761 MEMBRANE PROTEIN YIHY"/>
    <property type="match status" value="1"/>
</dbReference>
<protein>
    <submittedName>
        <fullName evidence="8">YihY/virulence factor BrkB family protein</fullName>
    </submittedName>
</protein>
<feature type="transmembrane region" description="Helical" evidence="7">
    <location>
        <begin position="180"/>
        <end position="201"/>
    </location>
</feature>
<keyword evidence="5 7" id="KW-0472">Membrane</keyword>
<evidence type="ECO:0000256" key="6">
    <source>
        <dbReference type="SAM" id="MobiDB-lite"/>
    </source>
</evidence>
<feature type="transmembrane region" description="Helical" evidence="7">
    <location>
        <begin position="138"/>
        <end position="160"/>
    </location>
</feature>
<evidence type="ECO:0000256" key="4">
    <source>
        <dbReference type="ARBA" id="ARBA00022989"/>
    </source>
</evidence>
<dbReference type="RefSeq" id="WP_223470387.1">
    <property type="nucleotide sequence ID" value="NZ_JAFBIL020000009.1"/>
</dbReference>
<evidence type="ECO:0000256" key="5">
    <source>
        <dbReference type="ARBA" id="ARBA00023136"/>
    </source>
</evidence>
<comment type="caution">
    <text evidence="8">The sequence shown here is derived from an EMBL/GenBank/DDBJ whole genome shotgun (WGS) entry which is preliminary data.</text>
</comment>
<evidence type="ECO:0000313" key="9">
    <source>
        <dbReference type="Proteomes" id="UP000809349"/>
    </source>
</evidence>
<dbReference type="PANTHER" id="PTHR30213">
    <property type="entry name" value="INNER MEMBRANE PROTEIN YHJD"/>
    <property type="match status" value="1"/>
</dbReference>
<name>A0ABS7SV26_9BURK</name>
<dbReference type="Pfam" id="PF03631">
    <property type="entry name" value="Virul_fac_BrkB"/>
    <property type="match status" value="1"/>
</dbReference>
<dbReference type="Proteomes" id="UP000809349">
    <property type="component" value="Unassembled WGS sequence"/>
</dbReference>
<reference evidence="8 9" key="2">
    <citation type="submission" date="2021-08" db="EMBL/GenBank/DDBJ databases">
        <title>Massilia sp. R798.</title>
        <authorList>
            <person name="Baek J.H."/>
            <person name="Jung H.S."/>
            <person name="Kim K.R."/>
            <person name="Jeon C.O."/>
        </authorList>
    </citation>
    <scope>NUCLEOTIDE SEQUENCE [LARGE SCALE GENOMIC DNA]</scope>
    <source>
        <strain evidence="8 9">R798</strain>
    </source>
</reference>
<reference evidence="8 9" key="1">
    <citation type="submission" date="2021-01" db="EMBL/GenBank/DDBJ databases">
        <authorList>
            <person name="Ruan W."/>
            <person name="Khan S.A."/>
            <person name="Jeon C.O."/>
        </authorList>
    </citation>
    <scope>NUCLEOTIDE SEQUENCE [LARGE SCALE GENOMIC DNA]</scope>
    <source>
        <strain evidence="8 9">R798</strain>
    </source>
</reference>
<comment type="subcellular location">
    <subcellularLocation>
        <location evidence="1">Cell membrane</location>
        <topology evidence="1">Multi-pass membrane protein</topology>
    </subcellularLocation>
</comment>
<evidence type="ECO:0000256" key="1">
    <source>
        <dbReference type="ARBA" id="ARBA00004651"/>
    </source>
</evidence>
<dbReference type="PIRSF" id="PIRSF035875">
    <property type="entry name" value="RNase_BN"/>
    <property type="match status" value="1"/>
</dbReference>
<organism evidence="8 9">
    <name type="scientific">Massilia soli</name>
    <dbReference type="NCBI Taxonomy" id="2792854"/>
    <lineage>
        <taxon>Bacteria</taxon>
        <taxon>Pseudomonadati</taxon>
        <taxon>Pseudomonadota</taxon>
        <taxon>Betaproteobacteria</taxon>
        <taxon>Burkholderiales</taxon>
        <taxon>Oxalobacteraceae</taxon>
        <taxon>Telluria group</taxon>
        <taxon>Massilia</taxon>
    </lineage>
</organism>
<gene>
    <name evidence="8" type="ORF">I4X03_021060</name>
</gene>
<proteinExistence type="predicted"/>
<dbReference type="InterPro" id="IPR017039">
    <property type="entry name" value="Virul_fac_BrkB"/>
</dbReference>
<dbReference type="NCBIfam" id="TIGR00765">
    <property type="entry name" value="yihY_not_rbn"/>
    <property type="match status" value="1"/>
</dbReference>
<sequence length="307" mass="33256">MQVFGKSTVSGSLFVLIKRSLQAYMRHDMPVHAAALSFRMLFSMFPFVIFLLALLGFFRLPAFFGWLREQAGPFLPQQALHQVDAILVELQVPQKGLLSFGAVVALWLASGAMRSLMKALNVAYAAKESRPAWKRYPLSILFTVGIALMLTVAAILMHFGPQAMRWLAGQIGLEASFVTLWAWLRWPVALMLSSLSVAIAYHFAPNVAHPFRLVSAGSLLSVLVWSVASLGFSFYVQNFANYDVMFGSIGAVIVLLAYIHISMSVLLFGAEVNAAIEQADSSAGGSLRAGSGAGHSPASTAARAGWN</sequence>
<feature type="transmembrane region" description="Helical" evidence="7">
    <location>
        <begin position="36"/>
        <end position="58"/>
    </location>
</feature>
<keyword evidence="2" id="KW-1003">Cell membrane</keyword>
<feature type="transmembrane region" description="Helical" evidence="7">
    <location>
        <begin position="248"/>
        <end position="268"/>
    </location>
</feature>
<keyword evidence="9" id="KW-1185">Reference proteome</keyword>
<evidence type="ECO:0000313" key="8">
    <source>
        <dbReference type="EMBL" id="MBZ2209762.1"/>
    </source>
</evidence>
<feature type="transmembrane region" description="Helical" evidence="7">
    <location>
        <begin position="97"/>
        <end position="117"/>
    </location>
</feature>
<keyword evidence="3 7" id="KW-0812">Transmembrane</keyword>
<feature type="transmembrane region" description="Helical" evidence="7">
    <location>
        <begin position="213"/>
        <end position="236"/>
    </location>
</feature>
<keyword evidence="4 7" id="KW-1133">Transmembrane helix</keyword>
<evidence type="ECO:0000256" key="2">
    <source>
        <dbReference type="ARBA" id="ARBA00022475"/>
    </source>
</evidence>
<feature type="compositionally biased region" description="Low complexity" evidence="6">
    <location>
        <begin position="287"/>
        <end position="296"/>
    </location>
</feature>
<accession>A0ABS7SV26</accession>
<dbReference type="EMBL" id="JAFBIL020000009">
    <property type="protein sequence ID" value="MBZ2209762.1"/>
    <property type="molecule type" value="Genomic_DNA"/>
</dbReference>
<evidence type="ECO:0000256" key="7">
    <source>
        <dbReference type="SAM" id="Phobius"/>
    </source>
</evidence>
<evidence type="ECO:0000256" key="3">
    <source>
        <dbReference type="ARBA" id="ARBA00022692"/>
    </source>
</evidence>
<feature type="region of interest" description="Disordered" evidence="6">
    <location>
        <begin position="287"/>
        <end position="307"/>
    </location>
</feature>